<evidence type="ECO:0000313" key="3">
    <source>
        <dbReference type="EMBL" id="MFC6238760.1"/>
    </source>
</evidence>
<proteinExistence type="inferred from homology"/>
<protein>
    <submittedName>
        <fullName evidence="3">Barstar family protein</fullName>
    </submittedName>
</protein>
<evidence type="ECO:0000313" key="4">
    <source>
        <dbReference type="Proteomes" id="UP001596138"/>
    </source>
</evidence>
<dbReference type="InterPro" id="IPR035905">
    <property type="entry name" value="Barstar-like_sf"/>
</dbReference>
<reference evidence="4" key="1">
    <citation type="journal article" date="2019" name="Int. J. Syst. Evol. Microbiol.">
        <title>The Global Catalogue of Microorganisms (GCM) 10K type strain sequencing project: providing services to taxonomists for standard genome sequencing and annotation.</title>
        <authorList>
            <consortium name="The Broad Institute Genomics Platform"/>
            <consortium name="The Broad Institute Genome Sequencing Center for Infectious Disease"/>
            <person name="Wu L."/>
            <person name="Ma J."/>
        </authorList>
    </citation>
    <scope>NUCLEOTIDE SEQUENCE [LARGE SCALE GENOMIC DNA]</scope>
    <source>
        <strain evidence="4">CGMCC 4.7317</strain>
    </source>
</reference>
<dbReference type="EMBL" id="JBHSTI010000008">
    <property type="protein sequence ID" value="MFC6238760.1"/>
    <property type="molecule type" value="Genomic_DNA"/>
</dbReference>
<comment type="caution">
    <text evidence="3">The sequence shown here is derived from an EMBL/GenBank/DDBJ whole genome shotgun (WGS) entry which is preliminary data.</text>
</comment>
<evidence type="ECO:0000259" key="2">
    <source>
        <dbReference type="Pfam" id="PF01337"/>
    </source>
</evidence>
<dbReference type="SUPFAM" id="SSF52038">
    <property type="entry name" value="Barstar-related"/>
    <property type="match status" value="1"/>
</dbReference>
<comment type="similarity">
    <text evidence="1">Belongs to the barstar family.</text>
</comment>
<feature type="domain" description="Barstar (barnase inhibitor)" evidence="2">
    <location>
        <begin position="32"/>
        <end position="121"/>
    </location>
</feature>
<dbReference type="RefSeq" id="WP_386767249.1">
    <property type="nucleotide sequence ID" value="NZ_JBHSTI010000008.1"/>
</dbReference>
<keyword evidence="4" id="KW-1185">Reference proteome</keyword>
<dbReference type="Proteomes" id="UP001596138">
    <property type="component" value="Unassembled WGS sequence"/>
</dbReference>
<sequence>MSGVLGRLSGVRRLEDSTIEELEAEAEKIEWRCVVLDGAEVEDRESFLQMCDEAFGLPDWFGMNWDALEECLLDLDLGEDEGVLVVWASWGLLAEAEPKAFATALDILGGAVRGWAQDGVRGGVVLLGDGPEIDVDEL</sequence>
<name>A0ABW1T3A9_9ACTN</name>
<dbReference type="Gene3D" id="3.30.370.10">
    <property type="entry name" value="Barstar-like"/>
    <property type="match status" value="1"/>
</dbReference>
<accession>A0ABW1T3A9</accession>
<evidence type="ECO:0000256" key="1">
    <source>
        <dbReference type="ARBA" id="ARBA00006845"/>
    </source>
</evidence>
<organism evidence="3 4">
    <name type="scientific">Longivirga aurantiaca</name>
    <dbReference type="NCBI Taxonomy" id="1837743"/>
    <lineage>
        <taxon>Bacteria</taxon>
        <taxon>Bacillati</taxon>
        <taxon>Actinomycetota</taxon>
        <taxon>Actinomycetes</taxon>
        <taxon>Sporichthyales</taxon>
        <taxon>Sporichthyaceae</taxon>
        <taxon>Longivirga</taxon>
    </lineage>
</organism>
<dbReference type="InterPro" id="IPR000468">
    <property type="entry name" value="Barstar"/>
</dbReference>
<gene>
    <name evidence="3" type="ORF">ACFQGU_12800</name>
</gene>
<dbReference type="Pfam" id="PF01337">
    <property type="entry name" value="Barstar"/>
    <property type="match status" value="1"/>
</dbReference>